<dbReference type="InterPro" id="IPR000719">
    <property type="entry name" value="Prot_kinase_dom"/>
</dbReference>
<dbReference type="PhylomeDB" id="A0A068U018"/>
<dbReference type="PROSITE" id="PS00108">
    <property type="entry name" value="PROTEIN_KINASE_ST"/>
    <property type="match status" value="1"/>
</dbReference>
<dbReference type="OrthoDB" id="4062651at2759"/>
<evidence type="ECO:0000256" key="14">
    <source>
        <dbReference type="ARBA" id="ARBA00047899"/>
    </source>
</evidence>
<evidence type="ECO:0000256" key="18">
    <source>
        <dbReference type="SAM" id="Phobius"/>
    </source>
</evidence>
<evidence type="ECO:0000256" key="3">
    <source>
        <dbReference type="ARBA" id="ARBA00022527"/>
    </source>
</evidence>
<dbReference type="PANTHER" id="PTHR47989">
    <property type="entry name" value="OS01G0750732 PROTEIN"/>
    <property type="match status" value="1"/>
</dbReference>
<dbReference type="EC" id="2.7.11.1" evidence="2"/>
<evidence type="ECO:0000256" key="2">
    <source>
        <dbReference type="ARBA" id="ARBA00012513"/>
    </source>
</evidence>
<evidence type="ECO:0000256" key="11">
    <source>
        <dbReference type="ARBA" id="ARBA00023136"/>
    </source>
</evidence>
<sequence>MAEKTPSLPALAPAQTENRGSFLDRKHVWGGIIIVIVAIFVIGWLIICYKRKLYAGCKLRRNGKGKLDAAKMWSRRFQLEELQKATNNFSQDCLVGTGAFGNVYRGSFEAEGVLAIKKLHPSLHNLCYTIYFFHSHIVRLISKVKHENLVGLVGFCEQAGSRGEKIMVYEYVSNGSLLDYIMGKGGKSLTWRQRVNIAIGAAKGIAHLHEGVKPSIIHRDIKPSNILVSENFEAKVSDFGLVKSGPVGDQSHVSSQVKGTPGYLDPAYCASFHLSPFTDVYSFGVILLQLVAARPAVDSSRKHPNIHIVDWARSSLERGRADEIIDANLLLEECNMEIMLRMGQLGLRCVVEMPKERPTMTQVWQELETALDSVEIFIPKQSSLYSAELSGFRSGSTGYRDRGSIDNGHSQSSISIDGIGLQKFHVDMDSHSFRSSSLTCFEHSTNMDAAAKNLRGIAEEISISMDEDKVTRANEFSLDYDVSMICHYPL</sequence>
<keyword evidence="9 16" id="KW-0067">ATP-binding</keyword>
<evidence type="ECO:0000256" key="15">
    <source>
        <dbReference type="ARBA" id="ARBA00048679"/>
    </source>
</evidence>
<dbReference type="InterPro" id="IPR017441">
    <property type="entry name" value="Protein_kinase_ATP_BS"/>
</dbReference>
<keyword evidence="7 16" id="KW-0547">Nucleotide-binding</keyword>
<name>A0A068U018_COFCA</name>
<evidence type="ECO:0000256" key="8">
    <source>
        <dbReference type="ARBA" id="ARBA00022777"/>
    </source>
</evidence>
<evidence type="ECO:0000256" key="1">
    <source>
        <dbReference type="ARBA" id="ARBA00004479"/>
    </source>
</evidence>
<evidence type="ECO:0000256" key="7">
    <source>
        <dbReference type="ARBA" id="ARBA00022741"/>
    </source>
</evidence>
<dbReference type="GO" id="GO:0004674">
    <property type="term" value="F:protein serine/threonine kinase activity"/>
    <property type="evidence" value="ECO:0007669"/>
    <property type="project" value="UniProtKB-KW"/>
</dbReference>
<dbReference type="SMART" id="SM00220">
    <property type="entry name" value="S_TKc"/>
    <property type="match status" value="1"/>
</dbReference>
<dbReference type="OMA" id="MICHYPL"/>
<evidence type="ECO:0000313" key="20">
    <source>
        <dbReference type="EMBL" id="CDP01846.1"/>
    </source>
</evidence>
<evidence type="ECO:0000256" key="16">
    <source>
        <dbReference type="PROSITE-ProRule" id="PRU10141"/>
    </source>
</evidence>
<comment type="catalytic activity">
    <reaction evidence="15">
        <text>L-seryl-[protein] + ATP = O-phospho-L-seryl-[protein] + ADP + H(+)</text>
        <dbReference type="Rhea" id="RHEA:17989"/>
        <dbReference type="Rhea" id="RHEA-COMP:9863"/>
        <dbReference type="Rhea" id="RHEA-COMP:11604"/>
        <dbReference type="ChEBI" id="CHEBI:15378"/>
        <dbReference type="ChEBI" id="CHEBI:29999"/>
        <dbReference type="ChEBI" id="CHEBI:30616"/>
        <dbReference type="ChEBI" id="CHEBI:83421"/>
        <dbReference type="ChEBI" id="CHEBI:456216"/>
        <dbReference type="EC" id="2.7.11.1"/>
    </reaction>
</comment>
<comment type="catalytic activity">
    <reaction evidence="14">
        <text>L-threonyl-[protein] + ATP = O-phospho-L-threonyl-[protein] + ADP + H(+)</text>
        <dbReference type="Rhea" id="RHEA:46608"/>
        <dbReference type="Rhea" id="RHEA-COMP:11060"/>
        <dbReference type="Rhea" id="RHEA-COMP:11605"/>
        <dbReference type="ChEBI" id="CHEBI:15378"/>
        <dbReference type="ChEBI" id="CHEBI:30013"/>
        <dbReference type="ChEBI" id="CHEBI:30616"/>
        <dbReference type="ChEBI" id="CHEBI:61977"/>
        <dbReference type="ChEBI" id="CHEBI:456216"/>
        <dbReference type="EC" id="2.7.11.1"/>
    </reaction>
</comment>
<evidence type="ECO:0000313" key="21">
    <source>
        <dbReference type="Proteomes" id="UP000295252"/>
    </source>
</evidence>
<dbReference type="PROSITE" id="PS50011">
    <property type="entry name" value="PROTEIN_KINASE_DOM"/>
    <property type="match status" value="1"/>
</dbReference>
<dbReference type="Proteomes" id="UP000295252">
    <property type="component" value="Chromosome IX"/>
</dbReference>
<dbReference type="InterPro" id="IPR008271">
    <property type="entry name" value="Ser/Thr_kinase_AS"/>
</dbReference>
<evidence type="ECO:0000256" key="9">
    <source>
        <dbReference type="ARBA" id="ARBA00022840"/>
    </source>
</evidence>
<keyword evidence="4" id="KW-0808">Transferase</keyword>
<keyword evidence="10 18" id="KW-1133">Transmembrane helix</keyword>
<dbReference type="Gramene" id="CDP01846">
    <property type="protein sequence ID" value="CDP01846"/>
    <property type="gene ID" value="GSCOC_T00037019001"/>
</dbReference>
<dbReference type="InterPro" id="IPR011009">
    <property type="entry name" value="Kinase-like_dom_sf"/>
</dbReference>
<evidence type="ECO:0000256" key="17">
    <source>
        <dbReference type="RuleBase" id="RU000304"/>
    </source>
</evidence>
<gene>
    <name evidence="20" type="ORF">GSCOC_T00037019001</name>
</gene>
<dbReference type="AlphaFoldDB" id="A0A068U018"/>
<evidence type="ECO:0000256" key="12">
    <source>
        <dbReference type="ARBA" id="ARBA00023170"/>
    </source>
</evidence>
<evidence type="ECO:0000256" key="10">
    <source>
        <dbReference type="ARBA" id="ARBA00022989"/>
    </source>
</evidence>
<dbReference type="EMBL" id="HG739091">
    <property type="protein sequence ID" value="CDP01846.1"/>
    <property type="molecule type" value="Genomic_DNA"/>
</dbReference>
<keyword evidence="21" id="KW-1185">Reference proteome</keyword>
<proteinExistence type="inferred from homology"/>
<keyword evidence="13" id="KW-0325">Glycoprotein</keyword>
<evidence type="ECO:0000256" key="6">
    <source>
        <dbReference type="ARBA" id="ARBA00022729"/>
    </source>
</evidence>
<evidence type="ECO:0000256" key="4">
    <source>
        <dbReference type="ARBA" id="ARBA00022679"/>
    </source>
</evidence>
<keyword evidence="5 18" id="KW-0812">Transmembrane</keyword>
<evidence type="ECO:0000259" key="19">
    <source>
        <dbReference type="PROSITE" id="PS50011"/>
    </source>
</evidence>
<keyword evidence="6" id="KW-0732">Signal</keyword>
<dbReference type="Pfam" id="PF00069">
    <property type="entry name" value="Pkinase"/>
    <property type="match status" value="1"/>
</dbReference>
<dbReference type="GO" id="GO:0005524">
    <property type="term" value="F:ATP binding"/>
    <property type="evidence" value="ECO:0007669"/>
    <property type="project" value="UniProtKB-UniRule"/>
</dbReference>
<feature type="domain" description="Protein kinase" evidence="19">
    <location>
        <begin position="89"/>
        <end position="378"/>
    </location>
</feature>
<dbReference type="STRING" id="49390.A0A068U018"/>
<dbReference type="SUPFAM" id="SSF56112">
    <property type="entry name" value="Protein kinase-like (PK-like)"/>
    <property type="match status" value="1"/>
</dbReference>
<reference evidence="21" key="1">
    <citation type="journal article" date="2014" name="Science">
        <title>The coffee genome provides insight into the convergent evolution of caffeine biosynthesis.</title>
        <authorList>
            <person name="Denoeud F."/>
            <person name="Carretero-Paulet L."/>
            <person name="Dereeper A."/>
            <person name="Droc G."/>
            <person name="Guyot R."/>
            <person name="Pietrella M."/>
            <person name="Zheng C."/>
            <person name="Alberti A."/>
            <person name="Anthony F."/>
            <person name="Aprea G."/>
            <person name="Aury J.M."/>
            <person name="Bento P."/>
            <person name="Bernard M."/>
            <person name="Bocs S."/>
            <person name="Campa C."/>
            <person name="Cenci A."/>
            <person name="Combes M.C."/>
            <person name="Crouzillat D."/>
            <person name="Da Silva C."/>
            <person name="Daddiego L."/>
            <person name="De Bellis F."/>
            <person name="Dussert S."/>
            <person name="Garsmeur O."/>
            <person name="Gayraud T."/>
            <person name="Guignon V."/>
            <person name="Jahn K."/>
            <person name="Jamilloux V."/>
            <person name="Joet T."/>
            <person name="Labadie K."/>
            <person name="Lan T."/>
            <person name="Leclercq J."/>
            <person name="Lepelley M."/>
            <person name="Leroy T."/>
            <person name="Li L.T."/>
            <person name="Librado P."/>
            <person name="Lopez L."/>
            <person name="Munoz A."/>
            <person name="Noel B."/>
            <person name="Pallavicini A."/>
            <person name="Perrotta G."/>
            <person name="Poncet V."/>
            <person name="Pot D."/>
            <person name="Priyono X."/>
            <person name="Rigoreau M."/>
            <person name="Rouard M."/>
            <person name="Rozas J."/>
            <person name="Tranchant-Dubreuil C."/>
            <person name="VanBuren R."/>
            <person name="Zhang Q."/>
            <person name="Andrade A.C."/>
            <person name="Argout X."/>
            <person name="Bertrand B."/>
            <person name="de Kochko A."/>
            <person name="Graziosi G."/>
            <person name="Henry R.J."/>
            <person name="Jayarama X."/>
            <person name="Ming R."/>
            <person name="Nagai C."/>
            <person name="Rounsley S."/>
            <person name="Sankoff D."/>
            <person name="Giuliano G."/>
            <person name="Albert V.A."/>
            <person name="Wincker P."/>
            <person name="Lashermes P."/>
        </authorList>
    </citation>
    <scope>NUCLEOTIDE SEQUENCE [LARGE SCALE GENOMIC DNA]</scope>
    <source>
        <strain evidence="21">cv. DH200-94</strain>
    </source>
</reference>
<feature type="binding site" evidence="16">
    <location>
        <position position="118"/>
    </location>
    <ligand>
        <name>ATP</name>
        <dbReference type="ChEBI" id="CHEBI:30616"/>
    </ligand>
</feature>
<comment type="subcellular location">
    <subcellularLocation>
        <location evidence="1">Membrane</location>
        <topology evidence="1">Single-pass type I membrane protein</topology>
    </subcellularLocation>
</comment>
<dbReference type="GO" id="GO:0016020">
    <property type="term" value="C:membrane"/>
    <property type="evidence" value="ECO:0007669"/>
    <property type="project" value="UniProtKB-SubCell"/>
</dbReference>
<dbReference type="Gene3D" id="3.30.200.20">
    <property type="entry name" value="Phosphorylase Kinase, domain 1"/>
    <property type="match status" value="1"/>
</dbReference>
<feature type="transmembrane region" description="Helical" evidence="18">
    <location>
        <begin position="28"/>
        <end position="49"/>
    </location>
</feature>
<keyword evidence="11 18" id="KW-0472">Membrane</keyword>
<keyword evidence="3 17" id="KW-0723">Serine/threonine-protein kinase</keyword>
<dbReference type="PROSITE" id="PS00107">
    <property type="entry name" value="PROTEIN_KINASE_ATP"/>
    <property type="match status" value="1"/>
</dbReference>
<organism evidence="20 21">
    <name type="scientific">Coffea canephora</name>
    <name type="common">Robusta coffee</name>
    <dbReference type="NCBI Taxonomy" id="49390"/>
    <lineage>
        <taxon>Eukaryota</taxon>
        <taxon>Viridiplantae</taxon>
        <taxon>Streptophyta</taxon>
        <taxon>Embryophyta</taxon>
        <taxon>Tracheophyta</taxon>
        <taxon>Spermatophyta</taxon>
        <taxon>Magnoliopsida</taxon>
        <taxon>eudicotyledons</taxon>
        <taxon>Gunneridae</taxon>
        <taxon>Pentapetalae</taxon>
        <taxon>asterids</taxon>
        <taxon>lamiids</taxon>
        <taxon>Gentianales</taxon>
        <taxon>Rubiaceae</taxon>
        <taxon>Ixoroideae</taxon>
        <taxon>Gardenieae complex</taxon>
        <taxon>Bertiereae - Coffeeae clade</taxon>
        <taxon>Coffeeae</taxon>
        <taxon>Coffea</taxon>
    </lineage>
</organism>
<evidence type="ECO:0000256" key="5">
    <source>
        <dbReference type="ARBA" id="ARBA00022692"/>
    </source>
</evidence>
<protein>
    <recommendedName>
        <fullName evidence="2">non-specific serine/threonine protein kinase</fullName>
        <ecNumber evidence="2">2.7.11.1</ecNumber>
    </recommendedName>
</protein>
<keyword evidence="8" id="KW-0418">Kinase</keyword>
<dbReference type="FunFam" id="1.10.510.10:FF:000287">
    <property type="entry name" value="probable LRR receptor-like serine/threonine-protein kinase RKF3"/>
    <property type="match status" value="1"/>
</dbReference>
<evidence type="ECO:0000256" key="13">
    <source>
        <dbReference type="ARBA" id="ARBA00023180"/>
    </source>
</evidence>
<comment type="similarity">
    <text evidence="17">Belongs to the protein kinase superfamily.</text>
</comment>
<dbReference type="PANTHER" id="PTHR47989:SF61">
    <property type="entry name" value="PROTEIN KINASE DOMAIN-CONTAINING PROTEIN"/>
    <property type="match status" value="1"/>
</dbReference>
<dbReference type="InParanoid" id="A0A068U018"/>
<accession>A0A068U018</accession>
<dbReference type="Gene3D" id="1.10.510.10">
    <property type="entry name" value="Transferase(Phosphotransferase) domain 1"/>
    <property type="match status" value="1"/>
</dbReference>
<keyword evidence="12" id="KW-0675">Receptor</keyword>